<dbReference type="SUPFAM" id="SSF50037">
    <property type="entry name" value="C-terminal domain of transcriptional repressors"/>
    <property type="match status" value="1"/>
</dbReference>
<dbReference type="SMART" id="SM00899">
    <property type="entry name" value="FeoA"/>
    <property type="match status" value="1"/>
</dbReference>
<dbReference type="InterPro" id="IPR007167">
    <property type="entry name" value="Fe-transptr_FeoA-like"/>
</dbReference>
<reference evidence="3" key="1">
    <citation type="journal article" date="2020" name="mSystems">
        <title>Genome- and Community-Level Interaction Insights into Carbon Utilization and Element Cycling Functions of Hydrothermarchaeota in Hydrothermal Sediment.</title>
        <authorList>
            <person name="Zhou Z."/>
            <person name="Liu Y."/>
            <person name="Xu W."/>
            <person name="Pan J."/>
            <person name="Luo Z.H."/>
            <person name="Li M."/>
        </authorList>
    </citation>
    <scope>NUCLEOTIDE SEQUENCE [LARGE SCALE GENOMIC DNA]</scope>
    <source>
        <strain evidence="3">SpSt-721</strain>
    </source>
</reference>
<proteinExistence type="predicted"/>
<keyword evidence="1" id="KW-0408">Iron</keyword>
<dbReference type="Gene3D" id="2.30.30.90">
    <property type="match status" value="1"/>
</dbReference>
<dbReference type="InterPro" id="IPR008988">
    <property type="entry name" value="Transcriptional_repressor_C"/>
</dbReference>
<sequence length="78" mass="8650">MSKNDITTLENLASNTKFRIIDIDAGYGLKQRLLQMGFVPGVEGVVVSNIRGHVVVYIRNSQISISRGIAQRIHVEVL</sequence>
<dbReference type="Pfam" id="PF04023">
    <property type="entry name" value="FeoA"/>
    <property type="match status" value="1"/>
</dbReference>
<dbReference type="PANTHER" id="PTHR43151:SF1">
    <property type="entry name" value="SSR2333 PROTEIN"/>
    <property type="match status" value="1"/>
</dbReference>
<dbReference type="InterPro" id="IPR038157">
    <property type="entry name" value="FeoA_core_dom"/>
</dbReference>
<comment type="caution">
    <text evidence="3">The sequence shown here is derived from an EMBL/GenBank/DDBJ whole genome shotgun (WGS) entry which is preliminary data.</text>
</comment>
<dbReference type="EMBL" id="DTET01000207">
    <property type="protein sequence ID" value="HGV66962.1"/>
    <property type="molecule type" value="Genomic_DNA"/>
</dbReference>
<accession>A0A7J3QGC8</accession>
<name>A0A7J3QGC8_9CREN</name>
<evidence type="ECO:0000313" key="3">
    <source>
        <dbReference type="EMBL" id="HGV66962.1"/>
    </source>
</evidence>
<organism evidence="3">
    <name type="scientific">Ignisphaera aggregans</name>
    <dbReference type="NCBI Taxonomy" id="334771"/>
    <lineage>
        <taxon>Archaea</taxon>
        <taxon>Thermoproteota</taxon>
        <taxon>Thermoprotei</taxon>
        <taxon>Desulfurococcales</taxon>
        <taxon>Desulfurococcaceae</taxon>
        <taxon>Ignisphaera</taxon>
    </lineage>
</organism>
<feature type="domain" description="Ferrous iron transporter FeoA-like" evidence="2">
    <location>
        <begin position="7"/>
        <end position="77"/>
    </location>
</feature>
<dbReference type="InterPro" id="IPR053184">
    <property type="entry name" value="FeoA-like"/>
</dbReference>
<dbReference type="GO" id="GO:0046914">
    <property type="term" value="F:transition metal ion binding"/>
    <property type="evidence" value="ECO:0007669"/>
    <property type="project" value="InterPro"/>
</dbReference>
<dbReference type="PANTHER" id="PTHR43151">
    <property type="entry name" value="FEOA FAMILY PROTEIN"/>
    <property type="match status" value="1"/>
</dbReference>
<gene>
    <name evidence="3" type="ORF">ENV02_04005</name>
</gene>
<evidence type="ECO:0000259" key="2">
    <source>
        <dbReference type="SMART" id="SM00899"/>
    </source>
</evidence>
<protein>
    <submittedName>
        <fullName evidence="3">Ferrous iron transport protein A</fullName>
    </submittedName>
</protein>
<evidence type="ECO:0000256" key="1">
    <source>
        <dbReference type="ARBA" id="ARBA00023004"/>
    </source>
</evidence>
<dbReference type="AlphaFoldDB" id="A0A7J3QGC8"/>